<evidence type="ECO:0000256" key="7">
    <source>
        <dbReference type="ARBA" id="ARBA00022989"/>
    </source>
</evidence>
<dbReference type="SUPFAM" id="SSF53822">
    <property type="entry name" value="Periplasmic binding protein-like I"/>
    <property type="match status" value="1"/>
</dbReference>
<dbReference type="RefSeq" id="XP_024510883.1">
    <property type="nucleotide sequence ID" value="XM_024643220.1"/>
</dbReference>
<evidence type="ECO:0000256" key="2">
    <source>
        <dbReference type="ARBA" id="ARBA00004479"/>
    </source>
</evidence>
<dbReference type="SUPFAM" id="SSF55073">
    <property type="entry name" value="Nucleotide cyclase"/>
    <property type="match status" value="1"/>
</dbReference>
<dbReference type="eggNOG" id="KOG1023">
    <property type="taxonomic scope" value="Eukaryota"/>
</dbReference>
<proteinExistence type="inferred from homology"/>
<evidence type="ECO:0000313" key="19">
    <source>
        <dbReference type="EMBL" id="CEG06140.1"/>
    </source>
</evidence>
<accession>A0A090N6B6</accession>
<dbReference type="eggNOG" id="KOG0674">
    <property type="taxonomic scope" value="Eukaryota"/>
</dbReference>
<dbReference type="GeneID" id="36382083"/>
<dbReference type="Gene3D" id="3.40.50.2300">
    <property type="match status" value="2"/>
</dbReference>
<dbReference type="EMBL" id="LN609529">
    <property type="protein sequence ID" value="CEG06140.1"/>
    <property type="molecule type" value="Genomic_DNA"/>
</dbReference>
<evidence type="ECO:0000259" key="17">
    <source>
        <dbReference type="PROSITE" id="PS50011"/>
    </source>
</evidence>
<dbReference type="GO" id="GO:0035556">
    <property type="term" value="P:intracellular signal transduction"/>
    <property type="evidence" value="ECO:0007669"/>
    <property type="project" value="InterPro"/>
</dbReference>
<comment type="catalytic activity">
    <reaction evidence="1 14">
        <text>GTP = 3',5'-cyclic GMP + diphosphate</text>
        <dbReference type="Rhea" id="RHEA:13665"/>
        <dbReference type="ChEBI" id="CHEBI:33019"/>
        <dbReference type="ChEBI" id="CHEBI:37565"/>
        <dbReference type="ChEBI" id="CHEBI:57746"/>
        <dbReference type="EC" id="4.6.1.2"/>
    </reaction>
</comment>
<dbReference type="SMART" id="SM00044">
    <property type="entry name" value="CYCc"/>
    <property type="match status" value="1"/>
</dbReference>
<dbReference type="GO" id="GO:0001653">
    <property type="term" value="F:peptide receptor activity"/>
    <property type="evidence" value="ECO:0007669"/>
    <property type="project" value="TreeGrafter"/>
</dbReference>
<dbReference type="WBParaSite" id="SRAE_2000435910.1">
    <property type="protein sequence ID" value="SRAE_2000435910.1"/>
    <property type="gene ID" value="WBGene00264590"/>
</dbReference>
<dbReference type="GO" id="GO:0004016">
    <property type="term" value="F:adenylate cyclase activity"/>
    <property type="evidence" value="ECO:0007669"/>
    <property type="project" value="TreeGrafter"/>
</dbReference>
<evidence type="ECO:0000256" key="4">
    <source>
        <dbReference type="ARBA" id="ARBA00022692"/>
    </source>
</evidence>
<dbReference type="CTD" id="36382083"/>
<feature type="chain" id="PRO_5015031514" description="Guanylate cyclase" evidence="16">
    <location>
        <begin position="19"/>
        <end position="1098"/>
    </location>
</feature>
<dbReference type="CDD" id="cd07302">
    <property type="entry name" value="CHD"/>
    <property type="match status" value="1"/>
</dbReference>
<gene>
    <name evidence="19 21 22" type="ORF">SRAE_2000435910</name>
</gene>
<evidence type="ECO:0000256" key="15">
    <source>
        <dbReference type="SAM" id="Phobius"/>
    </source>
</evidence>
<keyword evidence="7 15" id="KW-1133">Transmembrane helix</keyword>
<dbReference type="PROSITE" id="PS50125">
    <property type="entry name" value="GUANYLATE_CYCLASE_2"/>
    <property type="match status" value="1"/>
</dbReference>
<evidence type="ECO:0000256" key="1">
    <source>
        <dbReference type="ARBA" id="ARBA00001436"/>
    </source>
</evidence>
<keyword evidence="6" id="KW-0547">Nucleotide-binding</keyword>
<reference evidence="19 20" key="1">
    <citation type="submission" date="2014-09" db="EMBL/GenBank/DDBJ databases">
        <authorList>
            <person name="Martin A.A."/>
        </authorList>
    </citation>
    <scope>NUCLEOTIDE SEQUENCE</scope>
    <source>
        <strain evidence="20">ED321</strain>
        <strain evidence="19">ED321 Heterogonic</strain>
    </source>
</reference>
<evidence type="ECO:0000256" key="6">
    <source>
        <dbReference type="ARBA" id="ARBA00022741"/>
    </source>
</evidence>
<evidence type="ECO:0000256" key="3">
    <source>
        <dbReference type="ARBA" id="ARBA00012202"/>
    </source>
</evidence>
<keyword evidence="5 16" id="KW-0732">Signal</keyword>
<comment type="similarity">
    <text evidence="13">Belongs to the adenylyl cyclase class-4/guanylyl cyclase family.</text>
</comment>
<dbReference type="InterPro" id="IPR011009">
    <property type="entry name" value="Kinase-like_dom_sf"/>
</dbReference>
<feature type="transmembrane region" description="Helical" evidence="15">
    <location>
        <begin position="479"/>
        <end position="501"/>
    </location>
</feature>
<keyword evidence="12 14" id="KW-0141">cGMP biosynthesis</keyword>
<dbReference type="Pfam" id="PF00211">
    <property type="entry name" value="Guanylate_cyc"/>
    <property type="match status" value="1"/>
</dbReference>
<dbReference type="Gene3D" id="1.10.510.10">
    <property type="entry name" value="Transferase(Phosphotransferase) domain 1"/>
    <property type="match status" value="1"/>
</dbReference>
<keyword evidence="9 19" id="KW-0675">Receptor</keyword>
<dbReference type="PROSITE" id="PS00452">
    <property type="entry name" value="GUANYLATE_CYCLASE_1"/>
    <property type="match status" value="1"/>
</dbReference>
<dbReference type="STRING" id="34506.A0A090N6B6"/>
<dbReference type="InterPro" id="IPR001245">
    <property type="entry name" value="Ser-Thr/Tyr_kinase_cat_dom"/>
</dbReference>
<dbReference type="GO" id="GO:0006935">
    <property type="term" value="P:chemotaxis"/>
    <property type="evidence" value="ECO:0007669"/>
    <property type="project" value="UniProtKB-ARBA"/>
</dbReference>
<protein>
    <recommendedName>
        <fullName evidence="3 14">Guanylate cyclase</fullName>
        <ecNumber evidence="3 14">4.6.1.2</ecNumber>
    </recommendedName>
</protein>
<name>A0A090N6B6_STRRB</name>
<evidence type="ECO:0000256" key="5">
    <source>
        <dbReference type="ARBA" id="ARBA00022729"/>
    </source>
</evidence>
<evidence type="ECO:0000256" key="11">
    <source>
        <dbReference type="ARBA" id="ARBA00023239"/>
    </source>
</evidence>
<evidence type="ECO:0000313" key="22">
    <source>
        <dbReference type="WormBase" id="SRAE_2000435910"/>
    </source>
</evidence>
<dbReference type="PANTHER" id="PTHR11920:SF495">
    <property type="entry name" value="RECEPTOR-TYPE GUANYLATE CYCLASE GCY-7"/>
    <property type="match status" value="1"/>
</dbReference>
<evidence type="ECO:0000256" key="14">
    <source>
        <dbReference type="RuleBase" id="RU003431"/>
    </source>
</evidence>
<dbReference type="GO" id="GO:0007168">
    <property type="term" value="P:receptor guanylyl cyclase signaling pathway"/>
    <property type="evidence" value="ECO:0007669"/>
    <property type="project" value="TreeGrafter"/>
</dbReference>
<evidence type="ECO:0000256" key="9">
    <source>
        <dbReference type="ARBA" id="ARBA00023170"/>
    </source>
</evidence>
<feature type="domain" description="Protein kinase" evidence="17">
    <location>
        <begin position="536"/>
        <end position="807"/>
    </location>
</feature>
<dbReference type="InterPro" id="IPR001054">
    <property type="entry name" value="A/G_cyclase"/>
</dbReference>
<dbReference type="FunFam" id="3.30.70.1230:FF:000023">
    <property type="entry name" value="Guanylate cyclase"/>
    <property type="match status" value="1"/>
</dbReference>
<dbReference type="PROSITE" id="PS50011">
    <property type="entry name" value="PROTEIN_KINASE_DOM"/>
    <property type="match status" value="1"/>
</dbReference>
<organism evidence="19">
    <name type="scientific">Strongyloides ratti</name>
    <name type="common">Parasitic roundworm</name>
    <dbReference type="NCBI Taxonomy" id="34506"/>
    <lineage>
        <taxon>Eukaryota</taxon>
        <taxon>Metazoa</taxon>
        <taxon>Ecdysozoa</taxon>
        <taxon>Nematoda</taxon>
        <taxon>Chromadorea</taxon>
        <taxon>Rhabditida</taxon>
        <taxon>Tylenchina</taxon>
        <taxon>Panagrolaimomorpha</taxon>
        <taxon>Strongyloidoidea</taxon>
        <taxon>Strongyloididae</taxon>
        <taxon>Strongyloides</taxon>
    </lineage>
</organism>
<dbReference type="CDD" id="cd06352">
    <property type="entry name" value="PBP1_NPR_GC-like"/>
    <property type="match status" value="1"/>
</dbReference>
<dbReference type="GO" id="GO:0007635">
    <property type="term" value="P:chemosensory behavior"/>
    <property type="evidence" value="ECO:0007669"/>
    <property type="project" value="UniProtKB-ARBA"/>
</dbReference>
<dbReference type="EC" id="4.6.1.2" evidence="3 14"/>
<dbReference type="InterPro" id="IPR018297">
    <property type="entry name" value="A/G_cyclase_CS"/>
</dbReference>
<dbReference type="SUPFAM" id="SSF56112">
    <property type="entry name" value="Protein kinase-like (PK-like)"/>
    <property type="match status" value="1"/>
</dbReference>
<dbReference type="OrthoDB" id="1890790at2759"/>
<dbReference type="Pfam" id="PF01094">
    <property type="entry name" value="ANF_receptor"/>
    <property type="match status" value="1"/>
</dbReference>
<dbReference type="GO" id="GO:0004383">
    <property type="term" value="F:guanylate cyclase activity"/>
    <property type="evidence" value="ECO:0007669"/>
    <property type="project" value="UniProtKB-EC"/>
</dbReference>
<keyword evidence="20" id="KW-1185">Reference proteome</keyword>
<evidence type="ECO:0000256" key="16">
    <source>
        <dbReference type="SAM" id="SignalP"/>
    </source>
</evidence>
<comment type="subcellular location">
    <subcellularLocation>
        <location evidence="2">Membrane</location>
        <topology evidence="2">Single-pass type I membrane protein</topology>
    </subcellularLocation>
</comment>
<dbReference type="InterPro" id="IPR001828">
    <property type="entry name" value="ANF_lig-bd_rcpt"/>
</dbReference>
<dbReference type="Gene3D" id="3.30.70.1230">
    <property type="entry name" value="Nucleotide cyclase"/>
    <property type="match status" value="1"/>
</dbReference>
<dbReference type="Proteomes" id="UP000035682">
    <property type="component" value="Unplaced"/>
</dbReference>
<dbReference type="Pfam" id="PF07714">
    <property type="entry name" value="PK_Tyr_Ser-Thr"/>
    <property type="match status" value="1"/>
</dbReference>
<dbReference type="GO" id="GO:0004672">
    <property type="term" value="F:protein kinase activity"/>
    <property type="evidence" value="ECO:0007669"/>
    <property type="project" value="InterPro"/>
</dbReference>
<feature type="signal peptide" evidence="16">
    <location>
        <begin position="1"/>
        <end position="18"/>
    </location>
</feature>
<dbReference type="GO" id="GO:0005886">
    <property type="term" value="C:plasma membrane"/>
    <property type="evidence" value="ECO:0007669"/>
    <property type="project" value="TreeGrafter"/>
</dbReference>
<dbReference type="InterPro" id="IPR050401">
    <property type="entry name" value="Cyclic_nucleotide_synthase"/>
</dbReference>
<dbReference type="WormBase" id="SRAE_2000435910">
    <property type="protein sequence ID" value="SRP05700"/>
    <property type="gene ID" value="WBGene00264590"/>
</dbReference>
<keyword evidence="11 13" id="KW-0456">Lyase</keyword>
<evidence type="ECO:0000256" key="13">
    <source>
        <dbReference type="RuleBase" id="RU000405"/>
    </source>
</evidence>
<evidence type="ECO:0000259" key="18">
    <source>
        <dbReference type="PROSITE" id="PS50125"/>
    </source>
</evidence>
<reference evidence="21" key="2">
    <citation type="submission" date="2020-12" db="UniProtKB">
        <authorList>
            <consortium name="WormBaseParasite"/>
        </authorList>
    </citation>
    <scope>IDENTIFICATION</scope>
</reference>
<dbReference type="AlphaFoldDB" id="A0A090N6B6"/>
<keyword evidence="8 15" id="KW-0472">Membrane</keyword>
<evidence type="ECO:0000313" key="21">
    <source>
        <dbReference type="WBParaSite" id="SRAE_2000435910.1"/>
    </source>
</evidence>
<evidence type="ECO:0000256" key="10">
    <source>
        <dbReference type="ARBA" id="ARBA00023180"/>
    </source>
</evidence>
<dbReference type="InterPro" id="IPR029787">
    <property type="entry name" value="Nucleotide_cyclase"/>
</dbReference>
<dbReference type="PANTHER" id="PTHR11920">
    <property type="entry name" value="GUANYLYL CYCLASE"/>
    <property type="match status" value="1"/>
</dbReference>
<keyword evidence="10" id="KW-0325">Glycoprotein</keyword>
<dbReference type="OMA" id="DENWPPQ"/>
<dbReference type="InterPro" id="IPR028082">
    <property type="entry name" value="Peripla_BP_I"/>
</dbReference>
<sequence>MNILKLFFLVILSLSINGQKNLNLGFIFVKTDSENGDILGFTLAVGIIPVVIDRITSEKLLPQYNFTFNYYFDDCIEKNSSGLTYQLIVNDKVDVIFGPSCSINAIRASMIAKFYNKPIFIWGLVSSTQFTNVKRFPNVYSVAPVFYSLALTVLDILKTFNWHKYVFFSCSRLNNRCNMMFDDFVNAANIFDFKAVMVYSYKASTPPLDIEYDAFINETIIRARIIITCFDRNDWKRSFLLKMYDRGLNNSEYVHINMEDTSKAFNSHYVDSNDNPIPFYNDVDKNNDGRDMDAFEMAKRMFIFDTAKYYNTNKSFDKEVIKRVNDWPFYCNVCNINDSTILNRYARYLGDSVYIWATLLNKTLDEFSEKTFENPTLFRKQCLLSKEGYTGIINFDSNCIRLPTIQVTGLDKFGKQIVWFNYSYTSLTSFKKESSVSLNNFPKTIFENWNNSIPLTEPICGYLHNRCQKNFFKFYFKEVIIVGVIILILILFIIIGLIWYICKVKVRKGEELNKWKISLSNLISDVTNNDATESIHSSVSEITTNTFKFNLQKKNNTENYSFYLYNDEEVVGRKYKNIFNYTNNDCLQLNKIISINHENLNKFFGICIDGTLPISVWKYCKRGSLHEILQTDIPNFDSYFMMSLTKDIYNGLSYIHSSFINFHGTLNSKICFVSDRWQVKISNFSTKQLSAYDKTNIENLLWRAPEHLTHDFSIGSKEGDIYSFGIILSEIISKGNFWNLSSRQESVEELIYLLKRGNSNDLRPEIIVAPNVEVNPSFITLIKDCWNYDDKKRPNIKQIEKLLNVFTKKNAKNLMDHVFKILEKYSLTLQDEINDRTKEIVEEQKKSDILLKKMLPAEIVEKLKLGKTVEPENYDNVTVFFADIVKFTILSSKCSAFQVVTLVNDLFILFDNLIESLDIYKVETIGDGYLCVSGLPTRNGDMHGKQIAELSLGFNEICHKFSIPYLPGEKIMVRIGCNSGPCVAGVVGLAMPRYCLFGDTVNTASRMESNGKPERIHITESCSKLLNKIGGYVIEPRGEVIIKGKGVMNTFWLNGRIGENNNHMIKNDEVKFEPILNLDEKKTNTNMGMYREFGKNNN</sequence>
<dbReference type="InterPro" id="IPR000719">
    <property type="entry name" value="Prot_kinase_dom"/>
</dbReference>
<keyword evidence="4 15" id="KW-0812">Transmembrane</keyword>
<evidence type="ECO:0000313" key="20">
    <source>
        <dbReference type="Proteomes" id="UP000035682"/>
    </source>
</evidence>
<evidence type="ECO:0000256" key="8">
    <source>
        <dbReference type="ARBA" id="ARBA00023136"/>
    </source>
</evidence>
<evidence type="ECO:0000256" key="12">
    <source>
        <dbReference type="ARBA" id="ARBA00023293"/>
    </source>
</evidence>
<dbReference type="GO" id="GO:0005524">
    <property type="term" value="F:ATP binding"/>
    <property type="evidence" value="ECO:0007669"/>
    <property type="project" value="InterPro"/>
</dbReference>
<feature type="domain" description="Guanylate cyclase" evidence="18">
    <location>
        <begin position="878"/>
        <end position="1008"/>
    </location>
</feature>